<sequence>MVFVAWVMRNIFLELQVYTRLRIWWLTNPHHSAKVGASTIMVSPLPQALADSDERIQATFDLFPGGVRQVVVNRDCSALAELIEKRDGYAAKLEGLLTSYAVANEKARQKAAAKGTPPKEVKRPTMRESK</sequence>
<reference evidence="1" key="1">
    <citation type="submission" date="2022-07" db="EMBL/GenBank/DDBJ databases">
        <title>Phylogenomic reconstructions and comparative analyses of Kickxellomycotina fungi.</title>
        <authorList>
            <person name="Reynolds N.K."/>
            <person name="Stajich J.E."/>
            <person name="Barry K."/>
            <person name="Grigoriev I.V."/>
            <person name="Crous P."/>
            <person name="Smith M.E."/>
        </authorList>
    </citation>
    <scope>NUCLEOTIDE SEQUENCE</scope>
    <source>
        <strain evidence="1">CBS 109366</strain>
    </source>
</reference>
<proteinExistence type="predicted"/>
<dbReference type="EMBL" id="JANBUJ010004014">
    <property type="protein sequence ID" value="KAJ2758735.1"/>
    <property type="molecule type" value="Genomic_DNA"/>
</dbReference>
<evidence type="ECO:0000313" key="2">
    <source>
        <dbReference type="Proteomes" id="UP001140234"/>
    </source>
</evidence>
<organism evidence="1 2">
    <name type="scientific">Coemansia nantahalensis</name>
    <dbReference type="NCBI Taxonomy" id="2789366"/>
    <lineage>
        <taxon>Eukaryota</taxon>
        <taxon>Fungi</taxon>
        <taxon>Fungi incertae sedis</taxon>
        <taxon>Zoopagomycota</taxon>
        <taxon>Kickxellomycotina</taxon>
        <taxon>Kickxellomycetes</taxon>
        <taxon>Kickxellales</taxon>
        <taxon>Kickxellaceae</taxon>
        <taxon>Coemansia</taxon>
    </lineage>
</organism>
<dbReference type="Proteomes" id="UP001140234">
    <property type="component" value="Unassembled WGS sequence"/>
</dbReference>
<comment type="caution">
    <text evidence="1">The sequence shown here is derived from an EMBL/GenBank/DDBJ whole genome shotgun (WGS) entry which is preliminary data.</text>
</comment>
<keyword evidence="2" id="KW-1185">Reference proteome</keyword>
<gene>
    <name evidence="1" type="ORF">IWQ57_006743</name>
</gene>
<accession>A0ACC1JJB7</accession>
<name>A0ACC1JJB7_9FUNG</name>
<evidence type="ECO:0000313" key="1">
    <source>
        <dbReference type="EMBL" id="KAJ2758735.1"/>
    </source>
</evidence>
<protein>
    <submittedName>
        <fullName evidence="1">Uncharacterized protein</fullName>
    </submittedName>
</protein>
<feature type="non-terminal residue" evidence="1">
    <location>
        <position position="130"/>
    </location>
</feature>